<organism evidence="5">
    <name type="scientific">Ruegeria sp. PrR005</name>
    <dbReference type="NCBI Taxonomy" id="2706882"/>
    <lineage>
        <taxon>Bacteria</taxon>
        <taxon>Pseudomonadati</taxon>
        <taxon>Pseudomonadota</taxon>
        <taxon>Alphaproteobacteria</taxon>
        <taxon>Rhodobacterales</taxon>
        <taxon>Roseobacteraceae</taxon>
        <taxon>Ruegeria</taxon>
    </lineage>
</organism>
<keyword evidence="1" id="KW-0805">Transcription regulation</keyword>
<keyword evidence="2" id="KW-0238">DNA-binding</keyword>
<dbReference type="InterPro" id="IPR036390">
    <property type="entry name" value="WH_DNA-bd_sf"/>
</dbReference>
<dbReference type="RefSeq" id="WP_164131650.1">
    <property type="nucleotide sequence ID" value="NZ_JAAGOX010000032.1"/>
</dbReference>
<dbReference type="SMART" id="SM00347">
    <property type="entry name" value="HTH_MARR"/>
    <property type="match status" value="1"/>
</dbReference>
<evidence type="ECO:0000256" key="1">
    <source>
        <dbReference type="ARBA" id="ARBA00023015"/>
    </source>
</evidence>
<evidence type="ECO:0000259" key="4">
    <source>
        <dbReference type="PROSITE" id="PS50995"/>
    </source>
</evidence>
<dbReference type="PANTHER" id="PTHR42756">
    <property type="entry name" value="TRANSCRIPTIONAL REGULATOR, MARR"/>
    <property type="match status" value="1"/>
</dbReference>
<dbReference type="PANTHER" id="PTHR42756:SF1">
    <property type="entry name" value="TRANSCRIPTIONAL REPRESSOR OF EMRAB OPERON"/>
    <property type="match status" value="1"/>
</dbReference>
<dbReference type="GO" id="GO:0003700">
    <property type="term" value="F:DNA-binding transcription factor activity"/>
    <property type="evidence" value="ECO:0007669"/>
    <property type="project" value="InterPro"/>
</dbReference>
<proteinExistence type="predicted"/>
<dbReference type="PRINTS" id="PR00598">
    <property type="entry name" value="HTHMARR"/>
</dbReference>
<dbReference type="Gene3D" id="1.10.10.10">
    <property type="entry name" value="Winged helix-like DNA-binding domain superfamily/Winged helix DNA-binding domain"/>
    <property type="match status" value="1"/>
</dbReference>
<dbReference type="InterPro" id="IPR036388">
    <property type="entry name" value="WH-like_DNA-bd_sf"/>
</dbReference>
<dbReference type="GO" id="GO:0003677">
    <property type="term" value="F:DNA binding"/>
    <property type="evidence" value="ECO:0007669"/>
    <property type="project" value="UniProtKB-KW"/>
</dbReference>
<dbReference type="AlphaFoldDB" id="A0A6B2NV77"/>
<keyword evidence="3" id="KW-0804">Transcription</keyword>
<evidence type="ECO:0000313" key="5">
    <source>
        <dbReference type="EMBL" id="NDW46633.1"/>
    </source>
</evidence>
<protein>
    <submittedName>
        <fullName evidence="5">MarR family transcriptional regulator</fullName>
    </submittedName>
</protein>
<reference evidence="5" key="1">
    <citation type="submission" date="2020-02" db="EMBL/GenBank/DDBJ databases">
        <title>Delineation of the pyrene-degrading pathway in Roseobacter clade bacteria by genomic analysis.</title>
        <authorList>
            <person name="Zhou H."/>
            <person name="Wang H."/>
        </authorList>
    </citation>
    <scope>NUCLEOTIDE SEQUENCE</scope>
    <source>
        <strain evidence="5">PrR005</strain>
    </source>
</reference>
<evidence type="ECO:0000256" key="3">
    <source>
        <dbReference type="ARBA" id="ARBA00023163"/>
    </source>
</evidence>
<dbReference type="Pfam" id="PF12802">
    <property type="entry name" value="MarR_2"/>
    <property type="match status" value="1"/>
</dbReference>
<dbReference type="PROSITE" id="PS50995">
    <property type="entry name" value="HTH_MARR_2"/>
    <property type="match status" value="1"/>
</dbReference>
<accession>A0A6B2NV77</accession>
<dbReference type="SUPFAM" id="SSF46785">
    <property type="entry name" value="Winged helix' DNA-binding domain"/>
    <property type="match status" value="1"/>
</dbReference>
<comment type="caution">
    <text evidence="5">The sequence shown here is derived from an EMBL/GenBank/DDBJ whole genome shotgun (WGS) entry which is preliminary data.</text>
</comment>
<evidence type="ECO:0000256" key="2">
    <source>
        <dbReference type="ARBA" id="ARBA00023125"/>
    </source>
</evidence>
<dbReference type="EMBL" id="JAAGOX010000032">
    <property type="protein sequence ID" value="NDW46633.1"/>
    <property type="molecule type" value="Genomic_DNA"/>
</dbReference>
<name>A0A6B2NV77_9RHOB</name>
<dbReference type="InterPro" id="IPR000835">
    <property type="entry name" value="HTH_MarR-typ"/>
</dbReference>
<gene>
    <name evidence="5" type="ORF">G0P99_16900</name>
</gene>
<sequence>MDHVDLITRQWAAERPDLDTRAMAVIGRVARLSVACTQGMQRTFARYGLNPAKFDVLATLLRSGPPYALSPGALLDTTMVASGTMTNRIDRLEQDGLVERRKNPEDSRSVIIALTPKGLTLINEMMAAHVATQAQLLEGLTTEEQAALSTLLAKALHSAEIANGHADQA</sequence>
<feature type="domain" description="HTH marR-type" evidence="4">
    <location>
        <begin position="19"/>
        <end position="157"/>
    </location>
</feature>